<evidence type="ECO:0000313" key="2">
    <source>
        <dbReference type="EMBL" id="KAJ8897897.1"/>
    </source>
</evidence>
<dbReference type="EMBL" id="JARBHB010000001">
    <property type="protein sequence ID" value="KAJ8897897.1"/>
    <property type="molecule type" value="Genomic_DNA"/>
</dbReference>
<proteinExistence type="predicted"/>
<dbReference type="Pfam" id="PF10249">
    <property type="entry name" value="NDUFB10"/>
    <property type="match status" value="1"/>
</dbReference>
<keyword evidence="3" id="KW-1185">Reference proteome</keyword>
<accession>A0ABQ9IMJ8</accession>
<name>A0ABQ9IMJ8_9NEOP</name>
<organism evidence="2 3">
    <name type="scientific">Dryococelus australis</name>
    <dbReference type="NCBI Taxonomy" id="614101"/>
    <lineage>
        <taxon>Eukaryota</taxon>
        <taxon>Metazoa</taxon>
        <taxon>Ecdysozoa</taxon>
        <taxon>Arthropoda</taxon>
        <taxon>Hexapoda</taxon>
        <taxon>Insecta</taxon>
        <taxon>Pterygota</taxon>
        <taxon>Neoptera</taxon>
        <taxon>Polyneoptera</taxon>
        <taxon>Phasmatodea</taxon>
        <taxon>Verophasmatodea</taxon>
        <taxon>Anareolatae</taxon>
        <taxon>Phasmatidae</taxon>
        <taxon>Eurycanthinae</taxon>
        <taxon>Dryococelus</taxon>
    </lineage>
</organism>
<sequence length="91" mass="10857">MYVCNAIWFICLLLKQSSLCSSYRLVDSAILNILRQRFEDCVVYETPDHKVKCQPLYDQYNEAAENWFVKCKYYLDIAHMTVCTFHFKLIT</sequence>
<dbReference type="Proteomes" id="UP001159363">
    <property type="component" value="Chromosome 1"/>
</dbReference>
<feature type="signal peptide" evidence="1">
    <location>
        <begin position="1"/>
        <end position="20"/>
    </location>
</feature>
<feature type="chain" id="PRO_5046771896" description="Secreted protein" evidence="1">
    <location>
        <begin position="21"/>
        <end position="91"/>
    </location>
</feature>
<reference evidence="2 3" key="1">
    <citation type="submission" date="2023-02" db="EMBL/GenBank/DDBJ databases">
        <title>LHISI_Scaffold_Assembly.</title>
        <authorList>
            <person name="Stuart O.P."/>
            <person name="Cleave R."/>
            <person name="Magrath M.J.L."/>
            <person name="Mikheyev A.S."/>
        </authorList>
    </citation>
    <scope>NUCLEOTIDE SEQUENCE [LARGE SCALE GENOMIC DNA]</scope>
    <source>
        <strain evidence="2">Daus_M_001</strain>
        <tissue evidence="2">Leg muscle</tissue>
    </source>
</reference>
<gene>
    <name evidence="2" type="ORF">PR048_003254</name>
</gene>
<evidence type="ECO:0000256" key="1">
    <source>
        <dbReference type="SAM" id="SignalP"/>
    </source>
</evidence>
<keyword evidence="1" id="KW-0732">Signal</keyword>
<protein>
    <recommendedName>
        <fullName evidence="4">Secreted protein</fullName>
    </recommendedName>
</protein>
<evidence type="ECO:0008006" key="4">
    <source>
        <dbReference type="Google" id="ProtNLM"/>
    </source>
</evidence>
<dbReference type="InterPro" id="IPR019377">
    <property type="entry name" value="NADH_UbQ_OxRdtase_su10"/>
</dbReference>
<comment type="caution">
    <text evidence="2">The sequence shown here is derived from an EMBL/GenBank/DDBJ whole genome shotgun (WGS) entry which is preliminary data.</text>
</comment>
<evidence type="ECO:0000313" key="3">
    <source>
        <dbReference type="Proteomes" id="UP001159363"/>
    </source>
</evidence>